<dbReference type="GO" id="GO:0003824">
    <property type="term" value="F:catalytic activity"/>
    <property type="evidence" value="ECO:0007669"/>
    <property type="project" value="InterPro"/>
</dbReference>
<feature type="repeat" description="ANK" evidence="2">
    <location>
        <begin position="898"/>
        <end position="930"/>
    </location>
</feature>
<dbReference type="Proteomes" id="UP000509510">
    <property type="component" value="Chromosome III"/>
</dbReference>
<evidence type="ECO:0000313" key="6">
    <source>
        <dbReference type="Proteomes" id="UP000509510"/>
    </source>
</evidence>
<evidence type="ECO:0000256" key="1">
    <source>
        <dbReference type="ARBA" id="ARBA00022737"/>
    </source>
</evidence>
<evidence type="ECO:0000256" key="2">
    <source>
        <dbReference type="PROSITE-ProRule" id="PRU00023"/>
    </source>
</evidence>
<feature type="repeat" description="ANK" evidence="2">
    <location>
        <begin position="1353"/>
        <end position="1388"/>
    </location>
</feature>
<reference evidence="6" key="1">
    <citation type="submission" date="2020-06" db="EMBL/GenBank/DDBJ databases">
        <title>A chromosome-scale genome assembly of Talaromyces rugulosus W13939.</title>
        <authorList>
            <person name="Wang B."/>
            <person name="Guo L."/>
            <person name="Ye K."/>
            <person name="Wang L."/>
        </authorList>
    </citation>
    <scope>NUCLEOTIDE SEQUENCE [LARGE SCALE GENOMIC DNA]</scope>
    <source>
        <strain evidence="6">W13939</strain>
    </source>
</reference>
<dbReference type="SMART" id="SM00248">
    <property type="entry name" value="ANK"/>
    <property type="match status" value="11"/>
</dbReference>
<feature type="repeat" description="ANK" evidence="2">
    <location>
        <begin position="1001"/>
        <end position="1033"/>
    </location>
</feature>
<feature type="repeat" description="ANK" evidence="2">
    <location>
        <begin position="865"/>
        <end position="897"/>
    </location>
</feature>
<dbReference type="RefSeq" id="XP_035344219.1">
    <property type="nucleotide sequence ID" value="XM_035488326.1"/>
</dbReference>
<dbReference type="OrthoDB" id="20872at2759"/>
<dbReference type="PROSITE" id="PS50088">
    <property type="entry name" value="ANK_REPEAT"/>
    <property type="match status" value="6"/>
</dbReference>
<dbReference type="PANTHER" id="PTHR46082">
    <property type="entry name" value="ATP/GTP-BINDING PROTEIN-RELATED"/>
    <property type="match status" value="1"/>
</dbReference>
<dbReference type="Pfam" id="PF13606">
    <property type="entry name" value="Ank_3"/>
    <property type="match status" value="1"/>
</dbReference>
<dbReference type="SUPFAM" id="SSF48403">
    <property type="entry name" value="Ankyrin repeat"/>
    <property type="match status" value="2"/>
</dbReference>
<feature type="repeat" description="ANK" evidence="2">
    <location>
        <begin position="931"/>
        <end position="963"/>
    </location>
</feature>
<gene>
    <name evidence="5" type="ORF">TRUGW13939_05161</name>
</gene>
<dbReference type="Pfam" id="PF13857">
    <property type="entry name" value="Ank_5"/>
    <property type="match status" value="1"/>
</dbReference>
<sequence>MAHSTLSHDDYTVAWICALPIEMAAAKVMLDEIHHDRIENQPPTDHNTYTLGKLHGHDVVIAGLPLGIYGTTSATAVLTQMRPTFPSLRFALMVGIGGGVPGKADVRLGDVVVSKPTASGSGVIQYDYGKTMRNGCFLPTGFLDKPPRFLLTAMTKIESNHMMGERPIKQIIVDVLEKKKDMRDKFSRPSDDWLFSATYPHQNDDHDCSTCDLNQLIDRPGRATNEPYIHYGLIASGNQVMKDAQTRDQIAQDPIILCFEMEAAGLMDQIGCLVIRGICDYCDSHKQKQWQGYASLAAAAYAKLLLSVVGTEFSSEENACLGSLSKINPIEYRNKPKWIKYRAQGTFEWIIETPELRTWLGSQEVSTEVHSNILWLYGYPGTGKSTMAITIIEKVLNHPLFVNRDATLSYFFCNSSSQEYRTSIAILGGLLYQIAEQLPQSMKHLLPIFQERKENPFDSFDILWNILIDISRVNATCQFYCVIDALDECDQESQKTLLTQIKQTFANDNNSMNIHFLITSRPHPEIRDYLCWFKSKELSTYQEVGNDLRILIRQKVNELSQTKQYPENVKRKVSEILQEKAEGTFLWVGIVCDDLTSESARNAITKLQSLPRGLDSLYSRLLETALAKAEKEKHNLILQILSVVTVSRRPLNVAELSIACGLCENEGGENLLISLEVIDMCHLMIVVKDDIVRLLHKSMKDFLLRVQGGNLINLSRENATLAYRCINYFLSNAQSINGMQNGKVNCGFLEYAVLYWPEHASAAQAEFDVQPAHTHFFQLVSKEREQWLEAYNSELKFSSTPKEFSVIHVAAAWNIPNLIDFSMVNISTIQKLKMLFWAYPGTGWYTRPWKGRHLHKALLNAQDGTGKSPLHWAIIKSHTHIIDVFLQQGADVDLRDNESKCALHFAAEIGDERLVQILLRSPKNLEAKDNQGRTPLLIAVDNLQFEVIHRLVNAGAQVNALNNMNQNALHLICIKRQSSDSCNLLRYFIGHGISACECDIENMTPFLYAIGNGSEDLAAFLLENGVDVNFQIHRKSWVGRTQNVFLYDEMDNDCEEISEGEQGSGLSALHFSALKGDVRMTEFLLHHRADPNTKSDAGDTPLHLAIRKELIGIKYQDPWVTDEYAVEMLRDIYEPDSDEATEINQQIDQARIDVVRVLLESSTVDVNIVNNRGDYPLHLIPYITKYGDIILEMLIYNKAIVSQLNHKNQTCLHLASRAGNLKAIERLIRREECDFTLLDANGLSPLHHAVICDEPHIVRFMLDRFQDKEREFWKQLDHLGKNILHHHVQSLLCSRKMIDLLLEYGFPINDLDAEGDSILSLYLSSPHLSVQADTFQYILRKTSTECIKRVDRKGRNLIHLSMRQRRVSNVTILEDLLKSGIDINAKDVEGRGIMHHGAIHGAFNKALTQFLQARPIFKLHERDLHGKTPLEYAEEEANRERDGVDEDEIQWKQSLQNLRHAELFEIDHS</sequence>
<dbReference type="InterPro" id="IPR056884">
    <property type="entry name" value="NPHP3-like_N"/>
</dbReference>
<dbReference type="InterPro" id="IPR035994">
    <property type="entry name" value="Nucleoside_phosphorylase_sf"/>
</dbReference>
<dbReference type="Pfam" id="PF12796">
    <property type="entry name" value="Ank_2"/>
    <property type="match status" value="2"/>
</dbReference>
<dbReference type="InterPro" id="IPR027417">
    <property type="entry name" value="P-loop_NTPase"/>
</dbReference>
<keyword evidence="1" id="KW-0677">Repeat</keyword>
<dbReference type="EMBL" id="CP055900">
    <property type="protein sequence ID" value="QKX58041.1"/>
    <property type="molecule type" value="Genomic_DNA"/>
</dbReference>
<dbReference type="KEGG" id="trg:TRUGW13939_05161"/>
<feature type="domain" description="Nephrocystin 3-like N-terminal" evidence="4">
    <location>
        <begin position="345"/>
        <end position="521"/>
    </location>
</feature>
<dbReference type="Gene3D" id="1.25.40.20">
    <property type="entry name" value="Ankyrin repeat-containing domain"/>
    <property type="match status" value="4"/>
</dbReference>
<dbReference type="Gene3D" id="3.40.50.300">
    <property type="entry name" value="P-loop containing nucleotide triphosphate hydrolases"/>
    <property type="match status" value="1"/>
</dbReference>
<accession>A0A7H8QX71</accession>
<feature type="domain" description="Nucleoside phosphorylase" evidence="3">
    <location>
        <begin position="13"/>
        <end position="305"/>
    </location>
</feature>
<dbReference type="Pfam" id="PF24883">
    <property type="entry name" value="NPHP3_N"/>
    <property type="match status" value="1"/>
</dbReference>
<dbReference type="InterPro" id="IPR000845">
    <property type="entry name" value="Nucleoside_phosphorylase_d"/>
</dbReference>
<organism evidence="5 6">
    <name type="scientific">Talaromyces rugulosus</name>
    <name type="common">Penicillium rugulosum</name>
    <dbReference type="NCBI Taxonomy" id="121627"/>
    <lineage>
        <taxon>Eukaryota</taxon>
        <taxon>Fungi</taxon>
        <taxon>Dikarya</taxon>
        <taxon>Ascomycota</taxon>
        <taxon>Pezizomycotina</taxon>
        <taxon>Eurotiomycetes</taxon>
        <taxon>Eurotiomycetidae</taxon>
        <taxon>Eurotiales</taxon>
        <taxon>Trichocomaceae</taxon>
        <taxon>Talaromyces</taxon>
        <taxon>Talaromyces sect. Islandici</taxon>
    </lineage>
</organism>
<keyword evidence="6" id="KW-1185">Reference proteome</keyword>
<dbReference type="InterPro" id="IPR053137">
    <property type="entry name" value="NLR-like"/>
</dbReference>
<name>A0A7H8QX71_TALRU</name>
<dbReference type="InterPro" id="IPR002110">
    <property type="entry name" value="Ankyrin_rpt"/>
</dbReference>
<evidence type="ECO:0000259" key="4">
    <source>
        <dbReference type="Pfam" id="PF24883"/>
    </source>
</evidence>
<dbReference type="SUPFAM" id="SSF53167">
    <property type="entry name" value="Purine and uridine phosphorylases"/>
    <property type="match status" value="1"/>
</dbReference>
<dbReference type="PANTHER" id="PTHR46082:SF11">
    <property type="entry name" value="AAA+ ATPASE DOMAIN-CONTAINING PROTEIN-RELATED"/>
    <property type="match status" value="1"/>
</dbReference>
<protein>
    <submittedName>
        <fullName evidence="5">Uncharacterized protein</fullName>
    </submittedName>
</protein>
<keyword evidence="2" id="KW-0040">ANK repeat</keyword>
<dbReference type="InterPro" id="IPR036770">
    <property type="entry name" value="Ankyrin_rpt-contain_sf"/>
</dbReference>
<dbReference type="Pfam" id="PF01048">
    <property type="entry name" value="PNP_UDP_1"/>
    <property type="match status" value="1"/>
</dbReference>
<feature type="repeat" description="ANK" evidence="2">
    <location>
        <begin position="1064"/>
        <end position="1096"/>
    </location>
</feature>
<evidence type="ECO:0000259" key="3">
    <source>
        <dbReference type="Pfam" id="PF01048"/>
    </source>
</evidence>
<dbReference type="GO" id="GO:0009116">
    <property type="term" value="P:nucleoside metabolic process"/>
    <property type="evidence" value="ECO:0007669"/>
    <property type="project" value="InterPro"/>
</dbReference>
<evidence type="ECO:0000313" key="5">
    <source>
        <dbReference type="EMBL" id="QKX58041.1"/>
    </source>
</evidence>
<proteinExistence type="predicted"/>
<dbReference type="Gene3D" id="3.40.50.1580">
    <property type="entry name" value="Nucleoside phosphorylase domain"/>
    <property type="match status" value="1"/>
</dbReference>
<dbReference type="SUPFAM" id="SSF52540">
    <property type="entry name" value="P-loop containing nucleoside triphosphate hydrolases"/>
    <property type="match status" value="1"/>
</dbReference>
<dbReference type="GeneID" id="55992659"/>
<dbReference type="PROSITE" id="PS50297">
    <property type="entry name" value="ANK_REP_REGION"/>
    <property type="match status" value="6"/>
</dbReference>